<name>A0A9P6NTV5_9BASI</name>
<comment type="caution">
    <text evidence="1">The sequence shown here is derived from an EMBL/GenBank/DDBJ whole genome shotgun (WGS) entry which is preliminary data.</text>
</comment>
<proteinExistence type="predicted"/>
<sequence>MKKCSLYPDKRFKISNLPLVNTTYSLQSLPRLLPHPVRIIKTEALQSFFGNQMKRTTLLSTSVGLTNTAGLYADLEVQDTSTPIMDIFSSDQRNLGSRRIAVSSHLVSQKVLKIEPSAHRFGHMPPGMVTRVELVDPIFRAFRSEDLRGDGLGNHRSYTTYGAISVNEFRGLRALKKAVLPPSVAACTPNFAQKLELPSCAHRTSQFAQSVSCTFGQIRNIFSKDTFLAPKFVRII</sequence>
<organism evidence="1 2">
    <name type="scientific">Cronartium quercuum f. sp. fusiforme G11</name>
    <dbReference type="NCBI Taxonomy" id="708437"/>
    <lineage>
        <taxon>Eukaryota</taxon>
        <taxon>Fungi</taxon>
        <taxon>Dikarya</taxon>
        <taxon>Basidiomycota</taxon>
        <taxon>Pucciniomycotina</taxon>
        <taxon>Pucciniomycetes</taxon>
        <taxon>Pucciniales</taxon>
        <taxon>Coleosporiaceae</taxon>
        <taxon>Cronartium</taxon>
    </lineage>
</organism>
<gene>
    <name evidence="1" type="ORF">CROQUDRAFT_88434</name>
</gene>
<keyword evidence="2" id="KW-1185">Reference proteome</keyword>
<evidence type="ECO:0000313" key="2">
    <source>
        <dbReference type="Proteomes" id="UP000886653"/>
    </source>
</evidence>
<accession>A0A9P6NTV5</accession>
<dbReference type="AlphaFoldDB" id="A0A9P6NTV5"/>
<protein>
    <submittedName>
        <fullName evidence="1">Uncharacterized protein</fullName>
    </submittedName>
</protein>
<reference evidence="1" key="1">
    <citation type="submission" date="2013-11" db="EMBL/GenBank/DDBJ databases">
        <title>Genome sequence of the fusiform rust pathogen reveals effectors for host alternation and coevolution with pine.</title>
        <authorList>
            <consortium name="DOE Joint Genome Institute"/>
            <person name="Smith K."/>
            <person name="Pendleton A."/>
            <person name="Kubisiak T."/>
            <person name="Anderson C."/>
            <person name="Salamov A."/>
            <person name="Aerts A."/>
            <person name="Riley R."/>
            <person name="Clum A."/>
            <person name="Lindquist E."/>
            <person name="Ence D."/>
            <person name="Campbell M."/>
            <person name="Kronenberg Z."/>
            <person name="Feau N."/>
            <person name="Dhillon B."/>
            <person name="Hamelin R."/>
            <person name="Burleigh J."/>
            <person name="Smith J."/>
            <person name="Yandell M."/>
            <person name="Nelson C."/>
            <person name="Grigoriev I."/>
            <person name="Davis J."/>
        </authorList>
    </citation>
    <scope>NUCLEOTIDE SEQUENCE</scope>
    <source>
        <strain evidence="1">G11</strain>
    </source>
</reference>
<dbReference type="Proteomes" id="UP000886653">
    <property type="component" value="Unassembled WGS sequence"/>
</dbReference>
<dbReference type="EMBL" id="MU167222">
    <property type="protein sequence ID" value="KAG0150139.1"/>
    <property type="molecule type" value="Genomic_DNA"/>
</dbReference>
<evidence type="ECO:0000313" key="1">
    <source>
        <dbReference type="EMBL" id="KAG0150139.1"/>
    </source>
</evidence>